<reference evidence="1" key="1">
    <citation type="journal article" date="2021" name="Evol. Appl.">
        <title>The genome of the Pyrenean desman and the effects of bottlenecks and inbreeding on the genomic landscape of an endangered species.</title>
        <authorList>
            <person name="Escoda L."/>
            <person name="Castresana J."/>
        </authorList>
    </citation>
    <scope>NUCLEOTIDE SEQUENCE</scope>
    <source>
        <strain evidence="1">IBE-C5619</strain>
    </source>
</reference>
<sequence length="89" mass="9843">YDFVYSLDGASRNKDDVLGSPLTITPLFLEEPFGVETMVMSPSVVSKLSWMTLARAVKQWGEGGIVGNLEGVLVLLLFHIHHKHEGITF</sequence>
<feature type="non-terminal residue" evidence="1">
    <location>
        <position position="89"/>
    </location>
</feature>
<comment type="caution">
    <text evidence="1">The sequence shown here is derived from an EMBL/GenBank/DDBJ whole genome shotgun (WGS) entry which is preliminary data.</text>
</comment>
<accession>A0A8J5ZLK6</accession>
<protein>
    <submittedName>
        <fullName evidence="1">Uncharacterized protein</fullName>
    </submittedName>
</protein>
<name>A0A8J5ZLK6_GALPY</name>
<evidence type="ECO:0000313" key="2">
    <source>
        <dbReference type="Proteomes" id="UP000700334"/>
    </source>
</evidence>
<organism evidence="1 2">
    <name type="scientific">Galemys pyrenaicus</name>
    <name type="common">Iberian desman</name>
    <name type="synonym">Pyrenean desman</name>
    <dbReference type="NCBI Taxonomy" id="202257"/>
    <lineage>
        <taxon>Eukaryota</taxon>
        <taxon>Metazoa</taxon>
        <taxon>Chordata</taxon>
        <taxon>Craniata</taxon>
        <taxon>Vertebrata</taxon>
        <taxon>Euteleostomi</taxon>
        <taxon>Mammalia</taxon>
        <taxon>Eutheria</taxon>
        <taxon>Laurasiatheria</taxon>
        <taxon>Eulipotyphla</taxon>
        <taxon>Talpidae</taxon>
        <taxon>Galemys</taxon>
    </lineage>
</organism>
<feature type="non-terminal residue" evidence="1">
    <location>
        <position position="1"/>
    </location>
</feature>
<gene>
    <name evidence="1" type="ORF">J0S82_007600</name>
</gene>
<evidence type="ECO:0000313" key="1">
    <source>
        <dbReference type="EMBL" id="KAG8504343.1"/>
    </source>
</evidence>
<dbReference type="EMBL" id="JAGFMF010012298">
    <property type="protein sequence ID" value="KAG8504343.1"/>
    <property type="molecule type" value="Genomic_DNA"/>
</dbReference>
<keyword evidence="2" id="KW-1185">Reference proteome</keyword>
<dbReference type="Proteomes" id="UP000700334">
    <property type="component" value="Unassembled WGS sequence"/>
</dbReference>
<dbReference type="AlphaFoldDB" id="A0A8J5ZLK6"/>
<proteinExistence type="predicted"/>